<dbReference type="InterPro" id="IPR001683">
    <property type="entry name" value="PX_dom"/>
</dbReference>
<dbReference type="InterPro" id="IPR035704">
    <property type="entry name" value="SNX8/Mvp1_PX"/>
</dbReference>
<evidence type="ECO:0000256" key="4">
    <source>
        <dbReference type="ARBA" id="ARBA00010883"/>
    </source>
</evidence>
<dbReference type="PROSITE" id="PS50195">
    <property type="entry name" value="PX"/>
    <property type="match status" value="1"/>
</dbReference>
<evidence type="ECO:0000256" key="9">
    <source>
        <dbReference type="ARBA" id="ARBA00023136"/>
    </source>
</evidence>
<evidence type="ECO:0000256" key="5">
    <source>
        <dbReference type="ARBA" id="ARBA00014268"/>
    </source>
</evidence>
<keyword evidence="9" id="KW-0472">Membrane</keyword>
<feature type="compositionally biased region" description="Low complexity" evidence="10">
    <location>
        <begin position="255"/>
        <end position="281"/>
    </location>
</feature>
<keyword evidence="6" id="KW-0813">Transport</keyword>
<feature type="region of interest" description="Disordered" evidence="10">
    <location>
        <begin position="255"/>
        <end position="283"/>
    </location>
</feature>
<evidence type="ECO:0000313" key="12">
    <source>
        <dbReference type="EMBL" id="SAM05731.1"/>
    </source>
</evidence>
<sequence>MLSEDDVLNSGGFLDTSGSSSQYLMNNNTSVHQSYSSPLYGSQYGVDEEDPWGSIATFDPVADIRQHLTASNNATAVDEDILEEGVTAASVLVGVDLPEIFDTAYIRANPVGDRVALESLERIIHLANLAPRTVEEIIALVVPSDALYVTRNEFNSALALAACAQKNMDISLLNVYQHRNDLPLPILSNLDSVTILKSTSSASVINDKPMDKTNANAVVDDPWRTSPSALQAINTSKPMIQINGSNGHHPVAGVTSSGPTSMTAAATAPASRPGTTTAAGSPLSLSEPKAITKLDTTDWFTDVDNVKVVVAPEKEGFIFKHINYVVESQHRSSLVLRRYSDFYWLWEVLLKRYPCRLVPNLPPKKITGRDEVFLEARRQGLSLFINCVARHPVLKKDIIFNTFMTEPSEFLAWRRGNPPLVDEEFVRINDHLNPDDIASSIPRDLDDRLEKLEKSLPQKLAYYQSLYDSMETLVRLGRSQVSELERYGSTLNALGAVEKLCYIPGCQACGHVTRGYDAVAKYMHQTGSILEQEASATVSGIMNQLKRHHDTLLAFKDILDRRKKFAAHQIDTLTKRIASNKAKVNQHRGVPGLEADVERLDENIKSVSGWMVLSP</sequence>
<dbReference type="GO" id="GO:0016020">
    <property type="term" value="C:membrane"/>
    <property type="evidence" value="ECO:0007669"/>
    <property type="project" value="UniProtKB-SubCell"/>
</dbReference>
<dbReference type="Gene3D" id="1.20.1270.60">
    <property type="entry name" value="Arfaptin homology (AH) domain/BAR domain"/>
    <property type="match status" value="1"/>
</dbReference>
<organism evidence="12">
    <name type="scientific">Absidia glauca</name>
    <name type="common">Pin mould</name>
    <dbReference type="NCBI Taxonomy" id="4829"/>
    <lineage>
        <taxon>Eukaryota</taxon>
        <taxon>Fungi</taxon>
        <taxon>Fungi incertae sedis</taxon>
        <taxon>Mucoromycota</taxon>
        <taxon>Mucoromycotina</taxon>
        <taxon>Mucoromycetes</taxon>
        <taxon>Mucorales</taxon>
        <taxon>Cunninghamellaceae</taxon>
        <taxon>Absidia</taxon>
    </lineage>
</organism>
<protein>
    <recommendedName>
        <fullName evidence="5">Sorting nexin MVP1</fullName>
    </recommendedName>
</protein>
<dbReference type="GO" id="GO:0042147">
    <property type="term" value="P:retrograde transport, endosome to Golgi"/>
    <property type="evidence" value="ECO:0007669"/>
    <property type="project" value="InterPro"/>
</dbReference>
<evidence type="ECO:0000256" key="8">
    <source>
        <dbReference type="ARBA" id="ARBA00022927"/>
    </source>
</evidence>
<dbReference type="Pfam" id="PF00787">
    <property type="entry name" value="PX"/>
    <property type="match status" value="1"/>
</dbReference>
<dbReference type="Pfam" id="PF19566">
    <property type="entry name" value="Snx8_BAR_dom"/>
    <property type="match status" value="1"/>
</dbReference>
<dbReference type="SUPFAM" id="SSF64268">
    <property type="entry name" value="PX domain"/>
    <property type="match status" value="1"/>
</dbReference>
<comment type="function">
    <text evidence="1">Required for vacuolar protein sorting.</text>
</comment>
<dbReference type="STRING" id="4829.A0A163K6P7"/>
<dbReference type="OrthoDB" id="10064318at2759"/>
<dbReference type="InParanoid" id="A0A163K6P7"/>
<evidence type="ECO:0000256" key="2">
    <source>
        <dbReference type="ARBA" id="ARBA00004287"/>
    </source>
</evidence>
<comment type="similarity">
    <text evidence="4">Belongs to the sorting nexin family.</text>
</comment>
<evidence type="ECO:0000256" key="3">
    <source>
        <dbReference type="ARBA" id="ARBA00004496"/>
    </source>
</evidence>
<dbReference type="OMA" id="QNYVHEQ"/>
<dbReference type="PANTHER" id="PTHR47554">
    <property type="entry name" value="SORTING NEXIN MVP1"/>
    <property type="match status" value="1"/>
</dbReference>
<evidence type="ECO:0000256" key="1">
    <source>
        <dbReference type="ARBA" id="ARBA00002474"/>
    </source>
</evidence>
<evidence type="ECO:0000256" key="7">
    <source>
        <dbReference type="ARBA" id="ARBA00022490"/>
    </source>
</evidence>
<dbReference type="AlphaFoldDB" id="A0A163K6P7"/>
<dbReference type="PANTHER" id="PTHR47554:SF1">
    <property type="entry name" value="SORTING NEXIN MVP1"/>
    <property type="match status" value="1"/>
</dbReference>
<dbReference type="FunCoup" id="A0A163K6P7">
    <property type="interactions" value="115"/>
</dbReference>
<dbReference type="Gene3D" id="3.30.1520.10">
    <property type="entry name" value="Phox-like domain"/>
    <property type="match status" value="1"/>
</dbReference>
<dbReference type="InterPro" id="IPR028662">
    <property type="entry name" value="SNX8/Mvp1"/>
</dbReference>
<evidence type="ECO:0000259" key="11">
    <source>
        <dbReference type="PROSITE" id="PS50195"/>
    </source>
</evidence>
<dbReference type="Proteomes" id="UP000078561">
    <property type="component" value="Unassembled WGS sequence"/>
</dbReference>
<keyword evidence="13" id="KW-1185">Reference proteome</keyword>
<dbReference type="GO" id="GO:0006623">
    <property type="term" value="P:protein targeting to vacuole"/>
    <property type="evidence" value="ECO:0007669"/>
    <property type="project" value="TreeGrafter"/>
</dbReference>
<gene>
    <name evidence="12" type="primary">ABSGL_11606.1 scaffold 12295</name>
</gene>
<evidence type="ECO:0000256" key="6">
    <source>
        <dbReference type="ARBA" id="ARBA00022448"/>
    </source>
</evidence>
<accession>A0A163K6P7</accession>
<keyword evidence="7" id="KW-0963">Cytoplasm</keyword>
<comment type="subcellular location">
    <subcellularLocation>
        <location evidence="3">Cytoplasm</location>
    </subcellularLocation>
    <subcellularLocation>
        <location evidence="2">Membrane</location>
        <topology evidence="2">Peripheral membrane protein</topology>
        <orientation evidence="2">Cytoplasmic side</orientation>
    </subcellularLocation>
</comment>
<dbReference type="GO" id="GO:0005768">
    <property type="term" value="C:endosome"/>
    <property type="evidence" value="ECO:0007669"/>
    <property type="project" value="TreeGrafter"/>
</dbReference>
<keyword evidence="8" id="KW-0653">Protein transport</keyword>
<dbReference type="CDD" id="cd06866">
    <property type="entry name" value="PX_SNX8_Mvp1p_like"/>
    <property type="match status" value="1"/>
</dbReference>
<dbReference type="InterPro" id="IPR045734">
    <property type="entry name" value="Snx8_BAR_dom"/>
</dbReference>
<dbReference type="InterPro" id="IPR036871">
    <property type="entry name" value="PX_dom_sf"/>
</dbReference>
<reference evidence="12" key="1">
    <citation type="submission" date="2016-04" db="EMBL/GenBank/DDBJ databases">
        <authorList>
            <person name="Evans L.H."/>
            <person name="Alamgir A."/>
            <person name="Owens N."/>
            <person name="Weber N.D."/>
            <person name="Virtaneva K."/>
            <person name="Barbian K."/>
            <person name="Babar A."/>
            <person name="Rosenke K."/>
        </authorList>
    </citation>
    <scope>NUCLEOTIDE SEQUENCE [LARGE SCALE GENOMIC DNA]</scope>
    <source>
        <strain evidence="12">CBS 101.48</strain>
    </source>
</reference>
<dbReference type="InterPro" id="IPR027267">
    <property type="entry name" value="AH/BAR_dom_sf"/>
</dbReference>
<dbReference type="GO" id="GO:0005829">
    <property type="term" value="C:cytosol"/>
    <property type="evidence" value="ECO:0007669"/>
    <property type="project" value="GOC"/>
</dbReference>
<dbReference type="GO" id="GO:0032266">
    <property type="term" value="F:phosphatidylinositol-3-phosphate binding"/>
    <property type="evidence" value="ECO:0007669"/>
    <property type="project" value="TreeGrafter"/>
</dbReference>
<evidence type="ECO:0000256" key="10">
    <source>
        <dbReference type="SAM" id="MobiDB-lite"/>
    </source>
</evidence>
<dbReference type="EMBL" id="LT554468">
    <property type="protein sequence ID" value="SAM05731.1"/>
    <property type="molecule type" value="Genomic_DNA"/>
</dbReference>
<evidence type="ECO:0000313" key="13">
    <source>
        <dbReference type="Proteomes" id="UP000078561"/>
    </source>
</evidence>
<proteinExistence type="inferred from homology"/>
<name>A0A163K6P7_ABSGL</name>
<feature type="domain" description="PX" evidence="11">
    <location>
        <begin position="302"/>
        <end position="410"/>
    </location>
</feature>
<dbReference type="SMART" id="SM00312">
    <property type="entry name" value="PX"/>
    <property type="match status" value="1"/>
</dbReference>